<dbReference type="EMBL" id="LRFG02000001">
    <property type="protein sequence ID" value="PCO06588.1"/>
    <property type="molecule type" value="Genomic_DNA"/>
</dbReference>
<dbReference type="RefSeq" id="WP_067080234.1">
    <property type="nucleotide sequence ID" value="NZ_LRFG02000001.1"/>
</dbReference>
<reference evidence="1" key="1">
    <citation type="submission" date="2017-08" db="EMBL/GenBank/DDBJ databases">
        <title>Microbulbifer marisrubri sp. nov., a halophilic alphaproteobacterium isolated from marine sediment of the Yellow Sea, China.</title>
        <authorList>
            <person name="Zhang G."/>
            <person name="Xiong Q."/>
        </authorList>
    </citation>
    <scope>NUCLEOTIDE SEQUENCE [LARGE SCALE GENOMIC DNA]</scope>
    <source>
        <strain evidence="1">WRN-8</strain>
    </source>
</reference>
<proteinExistence type="predicted"/>
<dbReference type="Proteomes" id="UP000218427">
    <property type="component" value="Unassembled WGS sequence"/>
</dbReference>
<sequence length="86" mass="9131">MLILFNGINVDPSGYRWMAETVAPTGVVTATNQLVSEEMTGHTAATSGIDLDRLTPEQLSHRLSVLALPALLAMLQRLNGEGLLAG</sequence>
<evidence type="ECO:0000313" key="2">
    <source>
        <dbReference type="Proteomes" id="UP000218427"/>
    </source>
</evidence>
<evidence type="ECO:0000313" key="1">
    <source>
        <dbReference type="EMBL" id="PCO06588.1"/>
    </source>
</evidence>
<organism evidence="1 2">
    <name type="scientific">Microbulbifer flavimaris</name>
    <dbReference type="NCBI Taxonomy" id="1781068"/>
    <lineage>
        <taxon>Bacteria</taxon>
        <taxon>Pseudomonadati</taxon>
        <taxon>Pseudomonadota</taxon>
        <taxon>Gammaproteobacteria</taxon>
        <taxon>Cellvibrionales</taxon>
        <taxon>Microbulbiferaceae</taxon>
        <taxon>Microbulbifer</taxon>
    </lineage>
</organism>
<protein>
    <submittedName>
        <fullName evidence="1">Uncharacterized protein</fullName>
    </submittedName>
</protein>
<accession>A0ABX4I485</accession>
<gene>
    <name evidence="1" type="ORF">AWR36_002045</name>
</gene>
<comment type="caution">
    <text evidence="1">The sequence shown here is derived from an EMBL/GenBank/DDBJ whole genome shotgun (WGS) entry which is preliminary data.</text>
</comment>
<name>A0ABX4I485_9GAMM</name>
<keyword evidence="2" id="KW-1185">Reference proteome</keyword>